<dbReference type="InterPro" id="IPR003856">
    <property type="entry name" value="LPS_length_determ_N"/>
</dbReference>
<dbReference type="InterPro" id="IPR027417">
    <property type="entry name" value="P-loop_NTPase"/>
</dbReference>
<feature type="transmembrane region" description="Helical" evidence="8">
    <location>
        <begin position="21"/>
        <end position="42"/>
    </location>
</feature>
<evidence type="ECO:0000313" key="11">
    <source>
        <dbReference type="Proteomes" id="UP000239187"/>
    </source>
</evidence>
<evidence type="ECO:0000256" key="4">
    <source>
        <dbReference type="ARBA" id="ARBA00022692"/>
    </source>
</evidence>
<dbReference type="Proteomes" id="UP000239187">
    <property type="component" value="Chromosome"/>
</dbReference>
<gene>
    <name evidence="10" type="ORF">CVO76_03540</name>
</gene>
<keyword evidence="5 8" id="KW-1133">Transmembrane helix</keyword>
<proteinExistence type="inferred from homology"/>
<keyword evidence="4 8" id="KW-0812">Transmembrane</keyword>
<evidence type="ECO:0000256" key="6">
    <source>
        <dbReference type="ARBA" id="ARBA00023136"/>
    </source>
</evidence>
<name>A0A2L0UC36_9MICC</name>
<feature type="domain" description="Polysaccharide chain length determinant N-terminal" evidence="9">
    <location>
        <begin position="7"/>
        <end position="94"/>
    </location>
</feature>
<reference evidence="10 11" key="1">
    <citation type="submission" date="2017-11" db="EMBL/GenBank/DDBJ databases">
        <title>Draft genome of Arthrobacter agilis strain UMCV2, a plant growth-promoting rhizobacterium and biocontrol capacity of phytopathogenic fungi.</title>
        <authorList>
            <person name="Martinez-Camara R."/>
            <person name="Santoyo G."/>
            <person name="Moreno-Hagelsieb G."/>
            <person name="Valencia-Cantero E."/>
        </authorList>
    </citation>
    <scope>NUCLEOTIDE SEQUENCE [LARGE SCALE GENOMIC DNA]</scope>
    <source>
        <strain evidence="10 11">UMCV2</strain>
    </source>
</reference>
<dbReference type="Pfam" id="PF02706">
    <property type="entry name" value="Wzz"/>
    <property type="match status" value="1"/>
</dbReference>
<evidence type="ECO:0000256" key="8">
    <source>
        <dbReference type="SAM" id="Phobius"/>
    </source>
</evidence>
<keyword evidence="3" id="KW-1003">Cell membrane</keyword>
<sequence length="455" mass="47575">MVPGGEDVELNEYGRIFRRRWVLILVSTLVGLLLAGIASGLADRTYEAKADLFIRADSEASSSFENSQFVLQRVKSYPDLVNSPQVLTPVLQELDSSMTLAEIREKVSASNPPETVYVNVTASAGTAEEAAALANSVASNLRDVIRQLEGGDTARNAAVEAFVTTPAVAPTSASTPNTVLNLAMGLLVGLTVGLIAAVVLGAGHRRIRSSGDLPRSVDVEVLGAVAGGASRSSGVLAQETALQYRELMTALLIKRGGQLPKLLMVTSVGQRNDAQEAFGYQFAGFVGDSGARTCVIDATQQQMLSDGAVPGQAGTELGFSDVLVGEATLNDVLAATECGAYRIPIGTSTDRISRSRAARQGASILKELDDAFDVTLVKTAYDSHPLTTWTVAPVAEAALVLVSWGTSAADLEDSMRELQAVGVEPLGLVLLGGPRRSGGRASGRAHLKVRTAGRG</sequence>
<accession>A0A2L0UC36</accession>
<evidence type="ECO:0000256" key="7">
    <source>
        <dbReference type="SAM" id="MobiDB-lite"/>
    </source>
</evidence>
<evidence type="ECO:0000313" key="10">
    <source>
        <dbReference type="EMBL" id="AUZ86815.1"/>
    </source>
</evidence>
<dbReference type="EMBL" id="CP024915">
    <property type="protein sequence ID" value="AUZ86815.1"/>
    <property type="molecule type" value="Genomic_DNA"/>
</dbReference>
<keyword evidence="6 8" id="KW-0472">Membrane</keyword>
<comment type="similarity">
    <text evidence="2">Belongs to the CpsC/CapA family.</text>
</comment>
<dbReference type="SUPFAM" id="SSF52540">
    <property type="entry name" value="P-loop containing nucleoside triphosphate hydrolases"/>
    <property type="match status" value="1"/>
</dbReference>
<protein>
    <recommendedName>
        <fullName evidence="9">Polysaccharide chain length determinant N-terminal domain-containing protein</fullName>
    </recommendedName>
</protein>
<feature type="compositionally biased region" description="Basic residues" evidence="7">
    <location>
        <begin position="443"/>
        <end position="455"/>
    </location>
</feature>
<feature type="region of interest" description="Disordered" evidence="7">
    <location>
        <begin position="436"/>
        <end position="455"/>
    </location>
</feature>
<evidence type="ECO:0000256" key="5">
    <source>
        <dbReference type="ARBA" id="ARBA00022989"/>
    </source>
</evidence>
<dbReference type="GO" id="GO:0005886">
    <property type="term" value="C:plasma membrane"/>
    <property type="evidence" value="ECO:0007669"/>
    <property type="project" value="UniProtKB-SubCell"/>
</dbReference>
<comment type="subcellular location">
    <subcellularLocation>
        <location evidence="1">Cell membrane</location>
        <topology evidence="1">Multi-pass membrane protein</topology>
    </subcellularLocation>
</comment>
<evidence type="ECO:0000256" key="2">
    <source>
        <dbReference type="ARBA" id="ARBA00006683"/>
    </source>
</evidence>
<dbReference type="PANTHER" id="PTHR32309">
    <property type="entry name" value="TYROSINE-PROTEIN KINASE"/>
    <property type="match status" value="1"/>
</dbReference>
<feature type="transmembrane region" description="Helical" evidence="8">
    <location>
        <begin position="179"/>
        <end position="200"/>
    </location>
</feature>
<dbReference type="AlphaFoldDB" id="A0A2L0UC36"/>
<evidence type="ECO:0000259" key="9">
    <source>
        <dbReference type="Pfam" id="PF02706"/>
    </source>
</evidence>
<dbReference type="InterPro" id="IPR050445">
    <property type="entry name" value="Bact_polysacc_biosynth/exp"/>
</dbReference>
<evidence type="ECO:0000256" key="1">
    <source>
        <dbReference type="ARBA" id="ARBA00004651"/>
    </source>
</evidence>
<organism evidence="10 11">
    <name type="scientific">Arthrobacter agilis</name>
    <dbReference type="NCBI Taxonomy" id="37921"/>
    <lineage>
        <taxon>Bacteria</taxon>
        <taxon>Bacillati</taxon>
        <taxon>Actinomycetota</taxon>
        <taxon>Actinomycetes</taxon>
        <taxon>Micrococcales</taxon>
        <taxon>Micrococcaceae</taxon>
        <taxon>Arthrobacter</taxon>
    </lineage>
</organism>
<evidence type="ECO:0000256" key="3">
    <source>
        <dbReference type="ARBA" id="ARBA00022475"/>
    </source>
</evidence>
<dbReference type="PANTHER" id="PTHR32309:SF31">
    <property type="entry name" value="CAPSULAR EXOPOLYSACCHARIDE FAMILY"/>
    <property type="match status" value="1"/>
</dbReference>
<dbReference type="Gene3D" id="3.40.50.300">
    <property type="entry name" value="P-loop containing nucleotide triphosphate hydrolases"/>
    <property type="match status" value="1"/>
</dbReference>